<dbReference type="Pfam" id="PF01077">
    <property type="entry name" value="NIR_SIR"/>
    <property type="match status" value="1"/>
</dbReference>
<evidence type="ECO:0000313" key="3">
    <source>
        <dbReference type="Proteomes" id="UP000726170"/>
    </source>
</evidence>
<dbReference type="EMBL" id="JAHLQF010000003">
    <property type="protein sequence ID" value="MBU5485138.1"/>
    <property type="molecule type" value="Genomic_DNA"/>
</dbReference>
<dbReference type="PANTHER" id="PTHR11493:SF54">
    <property type="entry name" value="ANAEROBIC SULFITE REDUCTASE SUBUNIT C"/>
    <property type="match status" value="1"/>
</dbReference>
<dbReference type="Pfam" id="PF00037">
    <property type="entry name" value="Fer4"/>
    <property type="match status" value="1"/>
</dbReference>
<name>A0ABS6EIU8_9CLOT</name>
<dbReference type="InterPro" id="IPR005117">
    <property type="entry name" value="NiRdtase/SiRdtase_haem-b_fer"/>
</dbReference>
<proteinExistence type="predicted"/>
<dbReference type="PROSITE" id="PS51379">
    <property type="entry name" value="4FE4S_FER_2"/>
    <property type="match status" value="2"/>
</dbReference>
<protein>
    <submittedName>
        <fullName evidence="2">4Fe-4S binding protein</fullName>
    </submittedName>
</protein>
<evidence type="ECO:0000259" key="1">
    <source>
        <dbReference type="PROSITE" id="PS51379"/>
    </source>
</evidence>
<keyword evidence="3" id="KW-1185">Reference proteome</keyword>
<organism evidence="2 3">
    <name type="scientific">Clostridium mobile</name>
    <dbReference type="NCBI Taxonomy" id="2841512"/>
    <lineage>
        <taxon>Bacteria</taxon>
        <taxon>Bacillati</taxon>
        <taxon>Bacillota</taxon>
        <taxon>Clostridia</taxon>
        <taxon>Eubacteriales</taxon>
        <taxon>Clostridiaceae</taxon>
        <taxon>Clostridium</taxon>
    </lineage>
</organism>
<feature type="domain" description="4Fe-4S ferredoxin-type" evidence="1">
    <location>
        <begin position="163"/>
        <end position="193"/>
    </location>
</feature>
<evidence type="ECO:0000313" key="2">
    <source>
        <dbReference type="EMBL" id="MBU5485138.1"/>
    </source>
</evidence>
<dbReference type="InterPro" id="IPR045169">
    <property type="entry name" value="NO2/SO3_Rdtase_4Fe4S_prot"/>
</dbReference>
<sequence>MINISEEKIKELKGEGFILQNNKEDFICRVITVDGTLKEKEISKIGEIADKYGYGHVSFTVRLTIEIPGIKYENIEKVKKELKEVGLYSGGTGNRVRPIVPCKGTVCTHGLIDTQKIGREVHERFYLGFYDMKLPHKFKIGVGGCPNNCIKPELNDFGIVGQRKPKIENGKCIACNNCIVETKCKMGAAKVIEEKIYIDFDKCNNCGKCIDSCHFGSISLDKEGVKIFLGGKWGKQPKIGDDLGEIYTVEEALDIIEKAVYIYKDQGKAGERFGSLIDRIGIESFKQNLSNI</sequence>
<reference evidence="2 3" key="1">
    <citation type="submission" date="2021-06" db="EMBL/GenBank/DDBJ databases">
        <authorList>
            <person name="Sun Q."/>
            <person name="Li D."/>
        </authorList>
    </citation>
    <scope>NUCLEOTIDE SEQUENCE [LARGE SCALE GENOMIC DNA]</scope>
    <source>
        <strain evidence="2 3">MSJ-11</strain>
    </source>
</reference>
<dbReference type="PANTHER" id="PTHR11493">
    <property type="entry name" value="SULFITE REDUCTASE [NADPH] SUBUNIT BETA-RELATED"/>
    <property type="match status" value="1"/>
</dbReference>
<gene>
    <name evidence="2" type="ORF">KQI86_12410</name>
</gene>
<feature type="domain" description="4Fe-4S ferredoxin-type" evidence="1">
    <location>
        <begin position="194"/>
        <end position="223"/>
    </location>
</feature>
<dbReference type="Pfam" id="PF03460">
    <property type="entry name" value="NIR_SIR_ferr"/>
    <property type="match status" value="1"/>
</dbReference>
<comment type="caution">
    <text evidence="2">The sequence shown here is derived from an EMBL/GenBank/DDBJ whole genome shotgun (WGS) entry which is preliminary data.</text>
</comment>
<accession>A0ABS6EIU8</accession>
<dbReference type="InterPro" id="IPR017896">
    <property type="entry name" value="4Fe4S_Fe-S-bd"/>
</dbReference>
<dbReference type="InterPro" id="IPR006067">
    <property type="entry name" value="NO2/SO3_Rdtase_4Fe4S_dom"/>
</dbReference>
<dbReference type="Proteomes" id="UP000726170">
    <property type="component" value="Unassembled WGS sequence"/>
</dbReference>
<dbReference type="RefSeq" id="WP_216439707.1">
    <property type="nucleotide sequence ID" value="NZ_JAHLQF010000003.1"/>
</dbReference>